<dbReference type="Pfam" id="PF13786">
    <property type="entry name" value="DUF4179"/>
    <property type="match status" value="1"/>
</dbReference>
<organism evidence="3 4">
    <name type="scientific">Clostridium butyricum</name>
    <dbReference type="NCBI Taxonomy" id="1492"/>
    <lineage>
        <taxon>Bacteria</taxon>
        <taxon>Bacillati</taxon>
        <taxon>Bacillota</taxon>
        <taxon>Clostridia</taxon>
        <taxon>Eubacteriales</taxon>
        <taxon>Clostridiaceae</taxon>
        <taxon>Clostridium</taxon>
    </lineage>
</organism>
<dbReference type="Gene3D" id="2.60.40.1630">
    <property type="entry name" value="bacillus anthracis domain"/>
    <property type="match status" value="1"/>
</dbReference>
<sequence length="329" mass="37678">MNMKKLDIDGIDVSSKLDDFILMGIKEGYKTKETKKKNYKKVIGLAITIIVILGFSNSKFVNASIEKIKNSLGNFAIDKQFTVDEKDKMQIGETIEDKKIKVTLDECYIDNGRIMFTTTLDSRGRGDYAQEINPQVYINNQLMDVFENDYSGDIIHNEDKTVSLLSSFSLDGIDTSKDLDVVIDYNEIGVTNIFDVTRQIKGKWKFSFIIDSSKVDTDSITREINKSIIIDDYELFVKEIKIMPYRIELLTNSVKLKNNPHSLPVHYIIKDDQGNEYIDGGGKVRNGIMTLRYLIDTRDIKSLTIVPRTDFYNSEPTIHYDKGIQVDIR</sequence>
<evidence type="ECO:0000259" key="2">
    <source>
        <dbReference type="Pfam" id="PF13786"/>
    </source>
</evidence>
<proteinExistence type="predicted"/>
<feature type="domain" description="DUF4179" evidence="2">
    <location>
        <begin position="35"/>
        <end position="121"/>
    </location>
</feature>
<keyword evidence="1" id="KW-0812">Transmembrane</keyword>
<keyword evidence="1" id="KW-1133">Transmembrane helix</keyword>
<evidence type="ECO:0000313" key="4">
    <source>
        <dbReference type="Proteomes" id="UP000321089"/>
    </source>
</evidence>
<feature type="transmembrane region" description="Helical" evidence="1">
    <location>
        <begin position="42"/>
        <end position="61"/>
    </location>
</feature>
<protein>
    <recommendedName>
        <fullName evidence="2">DUF4179 domain-containing protein</fullName>
    </recommendedName>
</protein>
<reference evidence="3 4" key="1">
    <citation type="submission" date="2019-07" db="EMBL/GenBank/DDBJ databases">
        <title>Whole genome shotgun sequence of Clostridium butyricum NBRC 3858.</title>
        <authorList>
            <person name="Hosoyama A."/>
            <person name="Uohara A."/>
            <person name="Ohji S."/>
            <person name="Ichikawa N."/>
        </authorList>
    </citation>
    <scope>NUCLEOTIDE SEQUENCE [LARGE SCALE GENOMIC DNA]</scope>
    <source>
        <strain evidence="3 4">NBRC 3858</strain>
    </source>
</reference>
<keyword evidence="1" id="KW-0472">Membrane</keyword>
<name>A0A512TLJ2_CLOBU</name>
<evidence type="ECO:0000313" key="3">
    <source>
        <dbReference type="EMBL" id="GEQ21134.1"/>
    </source>
</evidence>
<dbReference type="AlphaFoldDB" id="A0A512TLJ2"/>
<dbReference type="InterPro" id="IPR025436">
    <property type="entry name" value="DUF4179"/>
</dbReference>
<accession>A0A512TLJ2</accession>
<dbReference type="Proteomes" id="UP000321089">
    <property type="component" value="Unassembled WGS sequence"/>
</dbReference>
<dbReference type="Gene3D" id="2.60.40.1640">
    <property type="entry name" value="Conserved domain protein"/>
    <property type="match status" value="1"/>
</dbReference>
<evidence type="ECO:0000256" key="1">
    <source>
        <dbReference type="SAM" id="Phobius"/>
    </source>
</evidence>
<gene>
    <name evidence="3" type="ORF">CBU02nite_16400</name>
</gene>
<dbReference type="EMBL" id="BKBC01000017">
    <property type="protein sequence ID" value="GEQ21134.1"/>
    <property type="molecule type" value="Genomic_DNA"/>
</dbReference>
<comment type="caution">
    <text evidence="3">The sequence shown here is derived from an EMBL/GenBank/DDBJ whole genome shotgun (WGS) entry which is preliminary data.</text>
</comment>